<keyword evidence="1" id="KW-1133">Transmembrane helix</keyword>
<dbReference type="EMBL" id="DXFC01000118">
    <property type="protein sequence ID" value="HIX61395.1"/>
    <property type="molecule type" value="Genomic_DNA"/>
</dbReference>
<evidence type="ECO:0000256" key="2">
    <source>
        <dbReference type="SAM" id="SignalP"/>
    </source>
</evidence>
<dbReference type="InterPro" id="IPR036465">
    <property type="entry name" value="vWFA_dom_sf"/>
</dbReference>
<dbReference type="AlphaFoldDB" id="A0A9D1WLM7"/>
<feature type="signal peptide" evidence="2">
    <location>
        <begin position="1"/>
        <end position="27"/>
    </location>
</feature>
<dbReference type="CDD" id="cd00198">
    <property type="entry name" value="vWFA"/>
    <property type="match status" value="1"/>
</dbReference>
<dbReference type="SMART" id="SM00327">
    <property type="entry name" value="VWA"/>
    <property type="match status" value="1"/>
</dbReference>
<dbReference type="Pfam" id="PF13519">
    <property type="entry name" value="VWA_2"/>
    <property type="match status" value="1"/>
</dbReference>
<keyword evidence="1" id="KW-0812">Transmembrane</keyword>
<protein>
    <submittedName>
        <fullName evidence="4">VWA domain-containing protein</fullName>
    </submittedName>
</protein>
<evidence type="ECO:0000313" key="4">
    <source>
        <dbReference type="EMBL" id="HIX61395.1"/>
    </source>
</evidence>
<dbReference type="InterPro" id="IPR002035">
    <property type="entry name" value="VWF_A"/>
</dbReference>
<proteinExistence type="predicted"/>
<dbReference type="Proteomes" id="UP000824248">
    <property type="component" value="Unassembled WGS sequence"/>
</dbReference>
<feature type="transmembrane region" description="Helical" evidence="1">
    <location>
        <begin position="576"/>
        <end position="596"/>
    </location>
</feature>
<evidence type="ECO:0000256" key="1">
    <source>
        <dbReference type="SAM" id="Phobius"/>
    </source>
</evidence>
<comment type="caution">
    <text evidence="4">The sequence shown here is derived from an EMBL/GenBank/DDBJ whole genome shotgun (WGS) entry which is preliminary data.</text>
</comment>
<organism evidence="4 5">
    <name type="scientific">Candidatus Halomonas stercoripullorum</name>
    <dbReference type="NCBI Taxonomy" id="2838617"/>
    <lineage>
        <taxon>Bacteria</taxon>
        <taxon>Pseudomonadati</taxon>
        <taxon>Pseudomonadota</taxon>
        <taxon>Gammaproteobacteria</taxon>
        <taxon>Oceanospirillales</taxon>
        <taxon>Halomonadaceae</taxon>
        <taxon>Halomonas</taxon>
    </lineage>
</organism>
<dbReference type="SUPFAM" id="SSF53300">
    <property type="entry name" value="vWA-like"/>
    <property type="match status" value="1"/>
</dbReference>
<gene>
    <name evidence="4" type="ORF">H9854_04070</name>
</gene>
<accession>A0A9D1WLM7</accession>
<evidence type="ECO:0000259" key="3">
    <source>
        <dbReference type="SMART" id="SM00327"/>
    </source>
</evidence>
<reference evidence="4" key="2">
    <citation type="submission" date="2021-04" db="EMBL/GenBank/DDBJ databases">
        <authorList>
            <person name="Gilroy R."/>
        </authorList>
    </citation>
    <scope>NUCLEOTIDE SEQUENCE</scope>
    <source>
        <strain evidence="4">1193</strain>
    </source>
</reference>
<dbReference type="Gene3D" id="3.40.50.410">
    <property type="entry name" value="von Willebrand factor, type A domain"/>
    <property type="match status" value="1"/>
</dbReference>
<reference evidence="4" key="1">
    <citation type="journal article" date="2021" name="PeerJ">
        <title>Extensive microbial diversity within the chicken gut microbiome revealed by metagenomics and culture.</title>
        <authorList>
            <person name="Gilroy R."/>
            <person name="Ravi A."/>
            <person name="Getino M."/>
            <person name="Pursley I."/>
            <person name="Horton D.L."/>
            <person name="Alikhan N.F."/>
            <person name="Baker D."/>
            <person name="Gharbi K."/>
            <person name="Hall N."/>
            <person name="Watson M."/>
            <person name="Adriaenssens E.M."/>
            <person name="Foster-Nyarko E."/>
            <person name="Jarju S."/>
            <person name="Secka A."/>
            <person name="Antonio M."/>
            <person name="Oren A."/>
            <person name="Chaudhuri R.R."/>
            <person name="La Ragione R."/>
            <person name="Hildebrand F."/>
            <person name="Pallen M.J."/>
        </authorList>
    </citation>
    <scope>NUCLEOTIDE SEQUENCE</scope>
    <source>
        <strain evidence="4">1193</strain>
    </source>
</reference>
<sequence>MGRVQSVSWRWLAVAIGCLLMTSSLSAATVEDAPEVRVIIDVSGSMRVNDPEQLAAEALELLVALIPSGARAGIWTFGERVANPLPPAGVNQEWRQRMRALMPLLVDYQQFTDIESAIRQVAPVDTDTRQIHLLLLTDGMIDLPAWRGSKPAIDQASRTALLDEYAPLLAEQDVVVHGIAFSDDADFDLVERLAQLTGGLSASVAEAEALLGAFLDMVDRIYPSDRAPVTDQRFVIEPGLSGFTALLFRGEEEPVLIAPDGERYSADAIPEGVQWRREPHYDLVEVPDPQAGQWRLEGELVEKSRITLQAPLQLQVSGVPPTLYLGFDVPVEAWFTRQQEVLEEDELPAYLRLTAELRNAAGELQSTVVLQQQEQEARFVGQLPPPITSSELQLVVRAEGQGFRRQRVQAVNVLPPILARHDEAGGQVILTTEHPQLNRHNTRLYGQLQGATLTAEPQDEQRWIMPLPELDAGVSVPLMLRGEITLDGNVRELVLPRLVLFPAVDTSLDQVDAASTLEVTRFYDEPLPQREESSDPVERLIERVQALPETAQQRWREGPAWLEPLRQALDNPRQGWPLLVALAVPLLLLLLLWRVWHRRRNAGAREEPHV</sequence>
<keyword evidence="2" id="KW-0732">Signal</keyword>
<feature type="chain" id="PRO_5038497942" evidence="2">
    <location>
        <begin position="28"/>
        <end position="610"/>
    </location>
</feature>
<feature type="domain" description="VWFA" evidence="3">
    <location>
        <begin position="35"/>
        <end position="222"/>
    </location>
</feature>
<keyword evidence="1" id="KW-0472">Membrane</keyword>
<evidence type="ECO:0000313" key="5">
    <source>
        <dbReference type="Proteomes" id="UP000824248"/>
    </source>
</evidence>
<name>A0A9D1WLM7_9GAMM</name>